<feature type="region of interest" description="Disordered" evidence="1">
    <location>
        <begin position="38"/>
        <end position="67"/>
    </location>
</feature>
<keyword evidence="2" id="KW-0732">Signal</keyword>
<sequence length="129" mass="14086">MRRWLVLGVFVAAGACTTSPPSQVPVPAITSTPVTTVTATPSTSVPPPVTVTVSPPKPSATSAKKSPWRCEPGYPNCTKSQSQKYLAELEYQRCLRDPAKIWDTGTQKCRYKTSGEVQWEHHYGPLETP</sequence>
<feature type="signal peptide" evidence="2">
    <location>
        <begin position="1"/>
        <end position="24"/>
    </location>
</feature>
<comment type="caution">
    <text evidence="3">The sequence shown here is derived from an EMBL/GenBank/DDBJ whole genome shotgun (WGS) entry which is preliminary data.</text>
</comment>
<feature type="compositionally biased region" description="Low complexity" evidence="1">
    <location>
        <begin position="50"/>
        <end position="65"/>
    </location>
</feature>
<reference evidence="3 4" key="1">
    <citation type="submission" date="2020-10" db="EMBL/GenBank/DDBJ databases">
        <title>Sequencing the genomes of 1000 actinobacteria strains.</title>
        <authorList>
            <person name="Klenk H.-P."/>
        </authorList>
    </citation>
    <scope>NUCLEOTIDE SEQUENCE [LARGE SCALE GENOMIC DNA]</scope>
    <source>
        <strain evidence="3 4">DSM 46661</strain>
    </source>
</reference>
<dbReference type="EMBL" id="JADBEJ010000004">
    <property type="protein sequence ID" value="MBE1575632.1"/>
    <property type="molecule type" value="Genomic_DNA"/>
</dbReference>
<protein>
    <submittedName>
        <fullName evidence="3">Uncharacterized protein</fullName>
    </submittedName>
</protein>
<dbReference type="RefSeq" id="WP_192743103.1">
    <property type="nucleotide sequence ID" value="NZ_JADBEJ010000004.1"/>
</dbReference>
<organism evidence="3 4">
    <name type="scientific">Amycolatopsis roodepoortensis</name>
    <dbReference type="NCBI Taxonomy" id="700274"/>
    <lineage>
        <taxon>Bacteria</taxon>
        <taxon>Bacillati</taxon>
        <taxon>Actinomycetota</taxon>
        <taxon>Actinomycetes</taxon>
        <taxon>Pseudonocardiales</taxon>
        <taxon>Pseudonocardiaceae</taxon>
        <taxon>Amycolatopsis</taxon>
    </lineage>
</organism>
<keyword evidence="4" id="KW-1185">Reference proteome</keyword>
<feature type="chain" id="PRO_5046344771" evidence="2">
    <location>
        <begin position="25"/>
        <end position="129"/>
    </location>
</feature>
<evidence type="ECO:0000313" key="3">
    <source>
        <dbReference type="EMBL" id="MBE1575632.1"/>
    </source>
</evidence>
<accession>A0ABR9L4Z9</accession>
<dbReference type="PROSITE" id="PS51257">
    <property type="entry name" value="PROKAR_LIPOPROTEIN"/>
    <property type="match status" value="1"/>
</dbReference>
<gene>
    <name evidence="3" type="ORF">H4W30_002679</name>
</gene>
<evidence type="ECO:0000256" key="2">
    <source>
        <dbReference type="SAM" id="SignalP"/>
    </source>
</evidence>
<name>A0ABR9L4Z9_9PSEU</name>
<evidence type="ECO:0000313" key="4">
    <source>
        <dbReference type="Proteomes" id="UP000656548"/>
    </source>
</evidence>
<evidence type="ECO:0000256" key="1">
    <source>
        <dbReference type="SAM" id="MobiDB-lite"/>
    </source>
</evidence>
<proteinExistence type="predicted"/>
<dbReference type="Proteomes" id="UP000656548">
    <property type="component" value="Unassembled WGS sequence"/>
</dbReference>